<name>A0A077P7C7_XENBV</name>
<dbReference type="SUPFAM" id="SSF47413">
    <property type="entry name" value="lambda repressor-like DNA-binding domains"/>
    <property type="match status" value="1"/>
</dbReference>
<dbReference type="SMART" id="SM00530">
    <property type="entry name" value="HTH_XRE"/>
    <property type="match status" value="1"/>
</dbReference>
<dbReference type="EMBL" id="CBSX010000158">
    <property type="protein sequence ID" value="CDH06704.1"/>
    <property type="molecule type" value="Genomic_DNA"/>
</dbReference>
<comment type="caution">
    <text evidence="2">The sequence shown here is derived from an EMBL/GenBank/DDBJ whole genome shotgun (WGS) entry which is preliminary data.</text>
</comment>
<dbReference type="HOGENOM" id="CLU_066192_17_14_6"/>
<dbReference type="RefSeq" id="WP_038258054.1">
    <property type="nucleotide sequence ID" value="NZ_CAWLUU010000210.1"/>
</dbReference>
<organism evidence="2">
    <name type="scientific">Xenorhabdus bovienii str. oregonense</name>
    <dbReference type="NCBI Taxonomy" id="1398202"/>
    <lineage>
        <taxon>Bacteria</taxon>
        <taxon>Pseudomonadati</taxon>
        <taxon>Pseudomonadota</taxon>
        <taxon>Gammaproteobacteria</taxon>
        <taxon>Enterobacterales</taxon>
        <taxon>Morganellaceae</taxon>
        <taxon>Xenorhabdus</taxon>
    </lineage>
</organism>
<dbReference type="AlphaFoldDB" id="A0A077P7C7"/>
<dbReference type="InterPro" id="IPR010982">
    <property type="entry name" value="Lambda_DNA-bd_dom_sf"/>
</dbReference>
<evidence type="ECO:0000259" key="1">
    <source>
        <dbReference type="PROSITE" id="PS50943"/>
    </source>
</evidence>
<gene>
    <name evidence="2" type="ORF">XBO1_2400005</name>
</gene>
<reference evidence="2" key="1">
    <citation type="submission" date="2013-07" db="EMBL/GenBank/DDBJ databases">
        <title>Sub-species coevolution in mutualistic symbiosis.</title>
        <authorList>
            <person name="Murfin K."/>
            <person name="Klassen J."/>
            <person name="Lee M."/>
            <person name="Forst S."/>
            <person name="Stock P."/>
            <person name="Goodrich-Blair H."/>
        </authorList>
    </citation>
    <scope>NUCLEOTIDE SEQUENCE [LARGE SCALE GENOMIC DNA]</scope>
    <source>
        <strain evidence="2">Oregonense</strain>
    </source>
</reference>
<feature type="domain" description="HTH cro/C1-type" evidence="1">
    <location>
        <begin position="6"/>
        <end position="60"/>
    </location>
</feature>
<dbReference type="PROSITE" id="PS50943">
    <property type="entry name" value="HTH_CROC1"/>
    <property type="match status" value="1"/>
</dbReference>
<proteinExistence type="predicted"/>
<dbReference type="Gene3D" id="1.10.260.40">
    <property type="entry name" value="lambda repressor-like DNA-binding domains"/>
    <property type="match status" value="1"/>
</dbReference>
<dbReference type="Proteomes" id="UP000028483">
    <property type="component" value="Unassembled WGS sequence"/>
</dbReference>
<dbReference type="GO" id="GO:0003677">
    <property type="term" value="F:DNA binding"/>
    <property type="evidence" value="ECO:0007669"/>
    <property type="project" value="InterPro"/>
</dbReference>
<dbReference type="InterPro" id="IPR001387">
    <property type="entry name" value="Cro/C1-type_HTH"/>
</dbReference>
<evidence type="ECO:0000313" key="2">
    <source>
        <dbReference type="EMBL" id="CDH06704.1"/>
    </source>
</evidence>
<accession>A0A077P7C7</accession>
<dbReference type="CDD" id="cd00093">
    <property type="entry name" value="HTH_XRE"/>
    <property type="match status" value="1"/>
</dbReference>
<sequence length="102" mass="11719">MIHKALRLIRQYHKLTVSDLASEFGLTPLYLKELESGNRPVESELLELYSSKFDIPVTSLIMFSQSIHKEGKFAKKFRQLIAGKVLEIADWAINKNDEKIKA</sequence>
<protein>
    <recommendedName>
        <fullName evidence="1">HTH cro/C1-type domain-containing protein</fullName>
    </recommendedName>
</protein>